<dbReference type="PANTHER" id="PTHR11647">
    <property type="entry name" value="HYDRANTOINASE/DIHYDROPYRIMIDINASE FAMILY MEMBER"/>
    <property type="match status" value="1"/>
</dbReference>
<dbReference type="SUPFAM" id="SSF51338">
    <property type="entry name" value="Composite domain of metallo-dependent hydrolases"/>
    <property type="match status" value="1"/>
</dbReference>
<proteinExistence type="predicted"/>
<dbReference type="InterPro" id="IPR011059">
    <property type="entry name" value="Metal-dep_hydrolase_composite"/>
</dbReference>
<keyword evidence="1" id="KW-0732">Signal</keyword>
<dbReference type="Gene3D" id="3.20.20.140">
    <property type="entry name" value="Metal-dependent hydrolases"/>
    <property type="match status" value="2"/>
</dbReference>
<dbReference type="PANTHER" id="PTHR11647:SF1">
    <property type="entry name" value="COLLAPSIN RESPONSE MEDIATOR PROTEIN"/>
    <property type="match status" value="1"/>
</dbReference>
<keyword evidence="4" id="KW-1185">Reference proteome</keyword>
<gene>
    <name evidence="3" type="ORF">FHS79_001080</name>
</gene>
<sequence>MIARLLGVALLVSAQPAAATDVVIRGGTLYTGGTEAPVTGDVEISGDRISYVGPSRGTRAKRIIDARGRIVAPGFIDPHTHPDTYIRSKDAAARTNLPWLAQGVSTIITGGDGYGTPDVAADSALLQAGGVGTNFAPLIGFGAVRARVLGQDDRPPTPAELAAEKALVAKAMCEGALGLSTGLFYAPQSFARTDEVIAVAAEAGRRGGLYDTHQRDESSYTIGLLASTREAIAIGRAARMPVHLSHLKALGVDVHGQAPQLIAEIAAARREGIDVTADQYPWNASGSSLDASLLPRWAVDGGYQALLGRLDDPATLNRIKAEMAENLRRRGGAASLLLTSAGQLWTGRTLADMALRWNTGAVDAALRIIRTPDADGRGPRATGVASFNMADRDIDLIMRQPWVVTGSDGSDGHPRQFATFPRLYAEYVRKRRVIDLATMIRRSTGAVADIYRIAQRGYLRPGFFADVVVFDPARYAPVADYVNPRRPAVGVDALFVNGVLALAGGKATGALPGRALLRPTPAECPPPIDMATVLAVKLVFAIGCWI</sequence>
<dbReference type="RefSeq" id="WP_184196490.1">
    <property type="nucleotide sequence ID" value="NZ_JACIIV010000006.1"/>
</dbReference>
<dbReference type="EMBL" id="JACIIV010000006">
    <property type="protein sequence ID" value="MBB6226918.1"/>
    <property type="molecule type" value="Genomic_DNA"/>
</dbReference>
<feature type="signal peptide" evidence="1">
    <location>
        <begin position="1"/>
        <end position="19"/>
    </location>
</feature>
<accession>A0A841LD67</accession>
<dbReference type="Proteomes" id="UP000538147">
    <property type="component" value="Unassembled WGS sequence"/>
</dbReference>
<feature type="chain" id="PRO_5032833764" evidence="1">
    <location>
        <begin position="20"/>
        <end position="546"/>
    </location>
</feature>
<dbReference type="InterPro" id="IPR013108">
    <property type="entry name" value="Amidohydro_3"/>
</dbReference>
<dbReference type="SUPFAM" id="SSF51556">
    <property type="entry name" value="Metallo-dependent hydrolases"/>
    <property type="match status" value="1"/>
</dbReference>
<dbReference type="AlphaFoldDB" id="A0A841LD67"/>
<feature type="domain" description="Amidohydrolase 3" evidence="2">
    <location>
        <begin position="62"/>
        <end position="498"/>
    </location>
</feature>
<evidence type="ECO:0000313" key="4">
    <source>
        <dbReference type="Proteomes" id="UP000538147"/>
    </source>
</evidence>
<dbReference type="GO" id="GO:0005829">
    <property type="term" value="C:cytosol"/>
    <property type="evidence" value="ECO:0007669"/>
    <property type="project" value="TreeGrafter"/>
</dbReference>
<evidence type="ECO:0000259" key="2">
    <source>
        <dbReference type="Pfam" id="PF07969"/>
    </source>
</evidence>
<comment type="caution">
    <text evidence="3">The sequence shown here is derived from an EMBL/GenBank/DDBJ whole genome shotgun (WGS) entry which is preliminary data.</text>
</comment>
<organism evidence="3 4">
    <name type="scientific">Polymorphobacter multimanifer</name>
    <dbReference type="NCBI Taxonomy" id="1070431"/>
    <lineage>
        <taxon>Bacteria</taxon>
        <taxon>Pseudomonadati</taxon>
        <taxon>Pseudomonadota</taxon>
        <taxon>Alphaproteobacteria</taxon>
        <taxon>Sphingomonadales</taxon>
        <taxon>Sphingosinicellaceae</taxon>
        <taxon>Polymorphobacter</taxon>
    </lineage>
</organism>
<evidence type="ECO:0000256" key="1">
    <source>
        <dbReference type="SAM" id="SignalP"/>
    </source>
</evidence>
<protein>
    <submittedName>
        <fullName evidence="3">N-acyl-D-aspartate/D-glutamate deacylase</fullName>
    </submittedName>
</protein>
<dbReference type="InterPro" id="IPR050378">
    <property type="entry name" value="Metallo-dep_Hydrolases_sf"/>
</dbReference>
<reference evidence="3 4" key="1">
    <citation type="submission" date="2020-08" db="EMBL/GenBank/DDBJ databases">
        <title>Genomic Encyclopedia of Type Strains, Phase IV (KMG-IV): sequencing the most valuable type-strain genomes for metagenomic binning, comparative biology and taxonomic classification.</title>
        <authorList>
            <person name="Goeker M."/>
        </authorList>
    </citation>
    <scope>NUCLEOTIDE SEQUENCE [LARGE SCALE GENOMIC DNA]</scope>
    <source>
        <strain evidence="3 4">DSM 102189</strain>
    </source>
</reference>
<dbReference type="GO" id="GO:0016812">
    <property type="term" value="F:hydrolase activity, acting on carbon-nitrogen (but not peptide) bonds, in cyclic amides"/>
    <property type="evidence" value="ECO:0007669"/>
    <property type="project" value="TreeGrafter"/>
</dbReference>
<evidence type="ECO:0000313" key="3">
    <source>
        <dbReference type="EMBL" id="MBB6226918.1"/>
    </source>
</evidence>
<dbReference type="InterPro" id="IPR032466">
    <property type="entry name" value="Metal_Hydrolase"/>
</dbReference>
<dbReference type="Pfam" id="PF07969">
    <property type="entry name" value="Amidohydro_3"/>
    <property type="match status" value="1"/>
</dbReference>
<name>A0A841LD67_9SPHN</name>